<dbReference type="InterPro" id="IPR000639">
    <property type="entry name" value="Epox_hydrolase-like"/>
</dbReference>
<keyword evidence="3" id="KW-0378">Hydrolase</keyword>
<dbReference type="PRINTS" id="PR00412">
    <property type="entry name" value="EPOXHYDRLASE"/>
</dbReference>
<evidence type="ECO:0000259" key="4">
    <source>
        <dbReference type="Pfam" id="PF06441"/>
    </source>
</evidence>
<reference evidence="6" key="1">
    <citation type="submission" date="2024-04" db="EMBL/GenBank/DDBJ databases">
        <authorList>
            <person name="Shaw F."/>
            <person name="Minotto A."/>
        </authorList>
    </citation>
    <scope>NUCLEOTIDE SEQUENCE [LARGE SCALE GENOMIC DNA]</scope>
</reference>
<evidence type="ECO:0000256" key="1">
    <source>
        <dbReference type="ARBA" id="ARBA00010088"/>
    </source>
</evidence>
<dbReference type="EMBL" id="OZ037946">
    <property type="protein sequence ID" value="CAL1703443.1"/>
    <property type="molecule type" value="Genomic_DNA"/>
</dbReference>
<comment type="similarity">
    <text evidence="1">Belongs to the peptidase S33 family.</text>
</comment>
<dbReference type="Pfam" id="PF06441">
    <property type="entry name" value="EHN"/>
    <property type="match status" value="1"/>
</dbReference>
<evidence type="ECO:0000313" key="5">
    <source>
        <dbReference type="EMBL" id="CAL1703443.1"/>
    </source>
</evidence>
<dbReference type="Proteomes" id="UP001497453">
    <property type="component" value="Chromosome 3"/>
</dbReference>
<accession>A0ABP1D6F3</accession>
<dbReference type="InterPro" id="IPR016292">
    <property type="entry name" value="Epoxide_hydrolase"/>
</dbReference>
<dbReference type="Gene3D" id="3.40.50.1820">
    <property type="entry name" value="alpha/beta hydrolase"/>
    <property type="match status" value="1"/>
</dbReference>
<name>A0ABP1D6F3_9APHY</name>
<protein>
    <recommendedName>
        <fullName evidence="4">Epoxide hydrolase N-terminal domain-containing protein</fullName>
    </recommendedName>
</protein>
<dbReference type="PIRSF" id="PIRSF001112">
    <property type="entry name" value="Epoxide_hydrolase"/>
    <property type="match status" value="1"/>
</dbReference>
<dbReference type="PANTHER" id="PTHR21661">
    <property type="entry name" value="EPOXIDE HYDROLASE 1-RELATED"/>
    <property type="match status" value="1"/>
</dbReference>
<feature type="domain" description="Epoxide hydrolase N-terminal" evidence="4">
    <location>
        <begin position="10"/>
        <end position="115"/>
    </location>
</feature>
<keyword evidence="2" id="KW-0058">Aromatic hydrocarbons catabolism</keyword>
<dbReference type="PANTHER" id="PTHR21661:SF35">
    <property type="entry name" value="EPOXIDE HYDROLASE"/>
    <property type="match status" value="1"/>
</dbReference>
<organism evidence="5 6">
    <name type="scientific">Somion occarium</name>
    <dbReference type="NCBI Taxonomy" id="3059160"/>
    <lineage>
        <taxon>Eukaryota</taxon>
        <taxon>Fungi</taxon>
        <taxon>Dikarya</taxon>
        <taxon>Basidiomycota</taxon>
        <taxon>Agaricomycotina</taxon>
        <taxon>Agaricomycetes</taxon>
        <taxon>Polyporales</taxon>
        <taxon>Cerrenaceae</taxon>
        <taxon>Somion</taxon>
    </lineage>
</organism>
<evidence type="ECO:0000256" key="2">
    <source>
        <dbReference type="ARBA" id="ARBA00022797"/>
    </source>
</evidence>
<proteinExistence type="inferred from homology"/>
<sequence length="407" mass="46524">MSADPSSPIPFKVSIPDEDVVRMMRLIKETKLPDQPFLSDASWDYGLDLKWLKEMRDVWVNDFDWKEVEKDMNAFEHFHVPIEGVNLHFIYQRSPRADAVPILLSHGWPGSFWEFHRIIELLTNPPADEPAFHVVIPSLPGFGFSSPPIKQGWTMGDNARIFDHLMTGVLGHSSYMAQGGDWGSFVTRILGSDAFPACKLINLNMLNGPPTIGALLTLPFFLLPTSWRQWLYRHIYSEEELRDLSRSVHFVKTGLGYLLENQTRPLTIGYALYDSPVGLLAWIGEKYKEHVDPEIFPDRIHDMLAIISLYYLSGSFPTSNLPYKENAIFGQKHVITKPYGLSQFPYDIFINPLPWLKATSPNLVFVRRHVWTFRCPRSSGVASWGLARNGCTKPVPHFVFLIYSASR</sequence>
<evidence type="ECO:0000256" key="3">
    <source>
        <dbReference type="ARBA" id="ARBA00022801"/>
    </source>
</evidence>
<keyword evidence="6" id="KW-1185">Reference proteome</keyword>
<evidence type="ECO:0000313" key="6">
    <source>
        <dbReference type="Proteomes" id="UP001497453"/>
    </source>
</evidence>
<dbReference type="SUPFAM" id="SSF53474">
    <property type="entry name" value="alpha/beta-Hydrolases"/>
    <property type="match status" value="1"/>
</dbReference>
<dbReference type="InterPro" id="IPR010497">
    <property type="entry name" value="Epoxide_hydro_N"/>
</dbReference>
<dbReference type="InterPro" id="IPR029058">
    <property type="entry name" value="AB_hydrolase_fold"/>
</dbReference>
<gene>
    <name evidence="5" type="ORF">GFSPODELE1_LOCUS4579</name>
</gene>